<sequence>MSDSLSALQNYLFQFSNRLLDLLSKTHCTPPEDTPISIKSTIQSLFSPPQNPNGITETQLFDSIKSFALGCALLSSSQSSTHELLSWVPTHFSNLVNSAFTEFSRAYVASGCFGERNERRVCEILGLHECGEVRAEERLVVELFPEVLPVLKERIKESSIDKNTDGDEVSAASARVPVGLAVVAACQFRWFVTQVDKPRLGKLSALVIPCGLTALDHWSPDVKGQGMICFIHLAKNVNEREFGGYGEVILDACCQNIACSDEIWHDVVEMSVLLVTSIQRNNPRSSWFERILNEMLGHLERQPRNKDRRIAWLTFIEPLFHAVGLVLLAHFRRLFPLFFVWMHADDDETVLLVLQRVHAVMRLTWIRNTPYLERLVDELVILYKESALKVAREEIRTTVLEILVLLRQCQSVQFEAAWDKHKNDPNLEKLSSSMGENTANNVGSYAEKLHGGGGPSMGSTTLQT</sequence>
<evidence type="ECO:0000256" key="1">
    <source>
        <dbReference type="SAM" id="MobiDB-lite"/>
    </source>
</evidence>
<dbReference type="OrthoDB" id="753785at2759"/>
<evidence type="ECO:0000313" key="3">
    <source>
        <dbReference type="Proteomes" id="UP001141552"/>
    </source>
</evidence>
<dbReference type="SUPFAM" id="SSF48371">
    <property type="entry name" value="ARM repeat"/>
    <property type="match status" value="1"/>
</dbReference>
<organism evidence="2 3">
    <name type="scientific">Turnera subulata</name>
    <dbReference type="NCBI Taxonomy" id="218843"/>
    <lineage>
        <taxon>Eukaryota</taxon>
        <taxon>Viridiplantae</taxon>
        <taxon>Streptophyta</taxon>
        <taxon>Embryophyta</taxon>
        <taxon>Tracheophyta</taxon>
        <taxon>Spermatophyta</taxon>
        <taxon>Magnoliopsida</taxon>
        <taxon>eudicotyledons</taxon>
        <taxon>Gunneridae</taxon>
        <taxon>Pentapetalae</taxon>
        <taxon>rosids</taxon>
        <taxon>fabids</taxon>
        <taxon>Malpighiales</taxon>
        <taxon>Passifloraceae</taxon>
        <taxon>Turnera</taxon>
    </lineage>
</organism>
<accession>A0A9Q0JCJ1</accession>
<comment type="caution">
    <text evidence="2">The sequence shown here is derived from an EMBL/GenBank/DDBJ whole genome shotgun (WGS) entry which is preliminary data.</text>
</comment>
<proteinExistence type="predicted"/>
<dbReference type="InterPro" id="IPR016024">
    <property type="entry name" value="ARM-type_fold"/>
</dbReference>
<protein>
    <submittedName>
        <fullName evidence="2">Uncharacterized protein</fullName>
    </submittedName>
</protein>
<dbReference type="PANTHER" id="PTHR14873:SF1">
    <property type="entry name" value="OS06G0694100 PROTEIN"/>
    <property type="match status" value="1"/>
</dbReference>
<dbReference type="AlphaFoldDB" id="A0A9Q0JCJ1"/>
<evidence type="ECO:0000313" key="2">
    <source>
        <dbReference type="EMBL" id="KAJ4836564.1"/>
    </source>
</evidence>
<dbReference type="EMBL" id="JAKUCV010004077">
    <property type="protein sequence ID" value="KAJ4836564.1"/>
    <property type="molecule type" value="Genomic_DNA"/>
</dbReference>
<feature type="region of interest" description="Disordered" evidence="1">
    <location>
        <begin position="443"/>
        <end position="464"/>
    </location>
</feature>
<name>A0A9Q0JCJ1_9ROSI</name>
<dbReference type="PANTHER" id="PTHR14873">
    <property type="entry name" value="OS06G0694100 PROTEIN"/>
    <property type="match status" value="1"/>
</dbReference>
<reference evidence="2" key="1">
    <citation type="submission" date="2022-02" db="EMBL/GenBank/DDBJ databases">
        <authorList>
            <person name="Henning P.M."/>
            <person name="McCubbin A.G."/>
            <person name="Shore J.S."/>
        </authorList>
    </citation>
    <scope>NUCLEOTIDE SEQUENCE</scope>
    <source>
        <strain evidence="2">F60SS</strain>
        <tissue evidence="2">Leaves</tissue>
    </source>
</reference>
<reference evidence="2" key="2">
    <citation type="journal article" date="2023" name="Plants (Basel)">
        <title>Annotation of the Turnera subulata (Passifloraceae) Draft Genome Reveals the S-Locus Evolved after the Divergence of Turneroideae from Passifloroideae in a Stepwise Manner.</title>
        <authorList>
            <person name="Henning P.M."/>
            <person name="Roalson E.H."/>
            <person name="Mir W."/>
            <person name="McCubbin A.G."/>
            <person name="Shore J.S."/>
        </authorList>
    </citation>
    <scope>NUCLEOTIDE SEQUENCE</scope>
    <source>
        <strain evidence="2">F60SS</strain>
    </source>
</reference>
<keyword evidence="3" id="KW-1185">Reference proteome</keyword>
<dbReference type="Proteomes" id="UP001141552">
    <property type="component" value="Unassembled WGS sequence"/>
</dbReference>
<gene>
    <name evidence="2" type="ORF">Tsubulata_013443</name>
</gene>